<reference evidence="3" key="1">
    <citation type="submission" date="2015-11" db="EMBL/GenBank/DDBJ databases">
        <title>De novo transcriptome assembly of four potential Pierce s Disease insect vectors from Arizona vineyards.</title>
        <authorList>
            <person name="Tassone E.E."/>
        </authorList>
    </citation>
    <scope>NUCLEOTIDE SEQUENCE</scope>
</reference>
<feature type="region of interest" description="Disordered" evidence="1">
    <location>
        <begin position="83"/>
        <end position="121"/>
    </location>
</feature>
<feature type="signal peptide" evidence="2">
    <location>
        <begin position="1"/>
        <end position="18"/>
    </location>
</feature>
<organism evidence="3">
    <name type="scientific">Cuerna arida</name>
    <dbReference type="NCBI Taxonomy" id="1464854"/>
    <lineage>
        <taxon>Eukaryota</taxon>
        <taxon>Metazoa</taxon>
        <taxon>Ecdysozoa</taxon>
        <taxon>Arthropoda</taxon>
        <taxon>Hexapoda</taxon>
        <taxon>Insecta</taxon>
        <taxon>Pterygota</taxon>
        <taxon>Neoptera</taxon>
        <taxon>Paraneoptera</taxon>
        <taxon>Hemiptera</taxon>
        <taxon>Auchenorrhyncha</taxon>
        <taxon>Membracoidea</taxon>
        <taxon>Cicadellidae</taxon>
        <taxon>Cicadellinae</taxon>
        <taxon>Proconiini</taxon>
        <taxon>Cuerna</taxon>
    </lineage>
</organism>
<evidence type="ECO:0000256" key="1">
    <source>
        <dbReference type="SAM" id="MobiDB-lite"/>
    </source>
</evidence>
<feature type="non-terminal residue" evidence="3">
    <location>
        <position position="243"/>
    </location>
</feature>
<sequence>MEFVALWVVISNILGSDGFVIPQLHNAPLAGQQFLLPLFSRIPTSFNSLPGNNIHENLFKEVLEIHPFLGSLVSPLLPGASRHKAGDAISHSSGVDDSCSSCGTDSVDESTVKGHHDTNKGLLSNVVKPVTTLLDGILGMGEMGKHTHDEMPAHDDGMVTDSVEMESGMDSGMETETVDSEDSANCDCIDYSSDVASEEEGEISSSSESGESSSESGEISSSSESGESSSSSESVESSSSSES</sequence>
<evidence type="ECO:0000313" key="3">
    <source>
        <dbReference type="EMBL" id="JAS52609.1"/>
    </source>
</evidence>
<evidence type="ECO:0000256" key="2">
    <source>
        <dbReference type="SAM" id="SignalP"/>
    </source>
</evidence>
<name>A0A1B6FR42_9HEMI</name>
<proteinExistence type="predicted"/>
<feature type="chain" id="PRO_5008583024" evidence="2">
    <location>
        <begin position="19"/>
        <end position="243"/>
    </location>
</feature>
<feature type="compositionally biased region" description="Basic and acidic residues" evidence="1">
    <location>
        <begin position="110"/>
        <end position="119"/>
    </location>
</feature>
<accession>A0A1B6FR42</accession>
<keyword evidence="2" id="KW-0732">Signal</keyword>
<feature type="compositionally biased region" description="Low complexity" evidence="1">
    <location>
        <begin position="90"/>
        <end position="105"/>
    </location>
</feature>
<dbReference type="EMBL" id="GECZ01017160">
    <property type="protein sequence ID" value="JAS52609.1"/>
    <property type="molecule type" value="Transcribed_RNA"/>
</dbReference>
<dbReference type="AlphaFoldDB" id="A0A1B6FR42"/>
<protein>
    <submittedName>
        <fullName evidence="3">Uncharacterized protein</fullName>
    </submittedName>
</protein>
<feature type="region of interest" description="Disordered" evidence="1">
    <location>
        <begin position="167"/>
        <end position="243"/>
    </location>
</feature>
<gene>
    <name evidence="3" type="ORF">g.20628</name>
</gene>
<feature type="compositionally biased region" description="Low complexity" evidence="1">
    <location>
        <begin position="203"/>
        <end position="243"/>
    </location>
</feature>